<evidence type="ECO:0000313" key="2">
    <source>
        <dbReference type="EMBL" id="RDX75065.1"/>
    </source>
</evidence>
<dbReference type="Proteomes" id="UP000257109">
    <property type="component" value="Unassembled WGS sequence"/>
</dbReference>
<evidence type="ECO:0000313" key="3">
    <source>
        <dbReference type="Proteomes" id="UP000257109"/>
    </source>
</evidence>
<name>A0A371F9U6_MUCPR</name>
<evidence type="ECO:0000259" key="1">
    <source>
        <dbReference type="Pfam" id="PF22936"/>
    </source>
</evidence>
<sequence length="255" mass="29652">MTYSTSKEGLTIPKDISSSKRGLTVQYESSMTSVTSNDKFTMHRRIIDLRQNLAKFVNGIENLSKLLKYNKSPHDKSGLGFEKEKKIKEKPNIHCSTYRKFGHRSYTYRERSKDLQGLTQKDPIKFGYLNQLFLLHMCLIVGRKPLSWYLDSGCSHHMMGEKYMFQDLMPKKGGWVAFGVGIGRIGKHPFPSIENVLYVKRLKHNLLSISQLYYNVYNVSFNKGECIVRDCNDFIILFVKRQKNLYKIDLTNLIN</sequence>
<reference evidence="2" key="1">
    <citation type="submission" date="2018-05" db="EMBL/GenBank/DDBJ databases">
        <title>Draft genome of Mucuna pruriens seed.</title>
        <authorList>
            <person name="Nnadi N.E."/>
            <person name="Vos R."/>
            <person name="Hasami M.H."/>
            <person name="Devisetty U.K."/>
            <person name="Aguiy J.C."/>
        </authorList>
    </citation>
    <scope>NUCLEOTIDE SEQUENCE [LARGE SCALE GENOMIC DNA]</scope>
    <source>
        <strain evidence="2">JCA_2017</strain>
    </source>
</reference>
<accession>A0A371F9U6</accession>
<organism evidence="2 3">
    <name type="scientific">Mucuna pruriens</name>
    <name type="common">Velvet bean</name>
    <name type="synonym">Dolichos pruriens</name>
    <dbReference type="NCBI Taxonomy" id="157652"/>
    <lineage>
        <taxon>Eukaryota</taxon>
        <taxon>Viridiplantae</taxon>
        <taxon>Streptophyta</taxon>
        <taxon>Embryophyta</taxon>
        <taxon>Tracheophyta</taxon>
        <taxon>Spermatophyta</taxon>
        <taxon>Magnoliopsida</taxon>
        <taxon>eudicotyledons</taxon>
        <taxon>Gunneridae</taxon>
        <taxon>Pentapetalae</taxon>
        <taxon>rosids</taxon>
        <taxon>fabids</taxon>
        <taxon>Fabales</taxon>
        <taxon>Fabaceae</taxon>
        <taxon>Papilionoideae</taxon>
        <taxon>50 kb inversion clade</taxon>
        <taxon>NPAAA clade</taxon>
        <taxon>indigoferoid/millettioid clade</taxon>
        <taxon>Phaseoleae</taxon>
        <taxon>Mucuna</taxon>
    </lineage>
</organism>
<dbReference type="InterPro" id="IPR054722">
    <property type="entry name" value="PolX-like_BBD"/>
</dbReference>
<proteinExistence type="predicted"/>
<keyword evidence="3" id="KW-1185">Reference proteome</keyword>
<feature type="non-terminal residue" evidence="2">
    <location>
        <position position="1"/>
    </location>
</feature>
<dbReference type="OrthoDB" id="1932348at2759"/>
<feature type="domain" description="Retrovirus-related Pol polyprotein from transposon TNT 1-94-like beta-barrel" evidence="1">
    <location>
        <begin position="148"/>
        <end position="212"/>
    </location>
</feature>
<comment type="caution">
    <text evidence="2">The sequence shown here is derived from an EMBL/GenBank/DDBJ whole genome shotgun (WGS) entry which is preliminary data.</text>
</comment>
<protein>
    <recommendedName>
        <fullName evidence="1">Retrovirus-related Pol polyprotein from transposon TNT 1-94-like beta-barrel domain-containing protein</fullName>
    </recommendedName>
</protein>
<dbReference type="EMBL" id="QJKJ01009960">
    <property type="protein sequence ID" value="RDX75065.1"/>
    <property type="molecule type" value="Genomic_DNA"/>
</dbReference>
<dbReference type="Pfam" id="PF22936">
    <property type="entry name" value="Pol_BBD"/>
    <property type="match status" value="1"/>
</dbReference>
<gene>
    <name evidence="2" type="ORF">CR513_45107</name>
</gene>
<dbReference type="AlphaFoldDB" id="A0A371F9U6"/>